<keyword evidence="2" id="KW-0560">Oxidoreductase</keyword>
<sequence>MNNIKHFTESLKEFPKQRQSPPGLQKKMVPVPDCGEESYHACNQLCGKKMLVTGGDSGIGRAVAIAYAKEGAKVVVNYLPSEEEDALEMKASLKELKDNVILIPGDLREESFCKKLVKEAYNQLQGLDNITLVAGYQQYQYRIEDISTEQLDNTFKINVYSMFWIIREALTYLSESGSIITTTSIQADKPSSHLLDYATTKGAIKTFTRGLALQLANKNIRVNSVAPGPIWTVLQVAGGQPQDNLPTFGQNTPLERPGEPYEVAGVYVFLASDKASYITGEIVKVTGGEW</sequence>
<dbReference type="SUPFAM" id="SSF51735">
    <property type="entry name" value="NAD(P)-binding Rossmann-fold domains"/>
    <property type="match status" value="1"/>
</dbReference>
<evidence type="ECO:0000256" key="1">
    <source>
        <dbReference type="ARBA" id="ARBA00006484"/>
    </source>
</evidence>
<dbReference type="PANTHER" id="PTHR48107:SF16">
    <property type="entry name" value="NADPH-DEPENDENT ALDEHYDE REDUCTASE 1, CHLOROPLASTIC"/>
    <property type="match status" value="1"/>
</dbReference>
<dbReference type="InterPro" id="IPR036291">
    <property type="entry name" value="NAD(P)-bd_dom_sf"/>
</dbReference>
<proteinExistence type="inferred from homology"/>
<reference evidence="3 4" key="1">
    <citation type="journal article" date="2013" name="Genome Announc.">
        <title>High-Quality Draft Genome Sequence of Vagococcus lutrae Strain LBD1, Isolated from the Largemouth Bass Micropterus salmoides.</title>
        <authorList>
            <person name="Lebreton F."/>
            <person name="Valentino M.D."/>
            <person name="Duncan L.B."/>
            <person name="Zeng Q."/>
            <person name="Manson McGuire A."/>
            <person name="Earl A.M."/>
            <person name="Gilmore M.S."/>
        </authorList>
    </citation>
    <scope>NUCLEOTIDE SEQUENCE [LARGE SCALE GENOMIC DNA]</scope>
    <source>
        <strain evidence="3 4">LBD1</strain>
    </source>
</reference>
<comment type="caution">
    <text evidence="3">The sequence shown here is derived from an EMBL/GenBank/DDBJ whole genome shotgun (WGS) entry which is preliminary data.</text>
</comment>
<dbReference type="Proteomes" id="UP000018126">
    <property type="component" value="Unassembled WGS sequence"/>
</dbReference>
<dbReference type="InterPro" id="IPR020904">
    <property type="entry name" value="Sc_DH/Rdtase_CS"/>
</dbReference>
<evidence type="ECO:0000313" key="4">
    <source>
        <dbReference type="Proteomes" id="UP000018126"/>
    </source>
</evidence>
<dbReference type="PATRIC" id="fig|1408226.3.peg.571"/>
<dbReference type="PRINTS" id="PR00081">
    <property type="entry name" value="GDHRDH"/>
</dbReference>
<name>V6QCH9_9ENTE</name>
<dbReference type="InterPro" id="IPR002347">
    <property type="entry name" value="SDR_fam"/>
</dbReference>
<dbReference type="AlphaFoldDB" id="V6QCH9"/>
<dbReference type="PROSITE" id="PS00061">
    <property type="entry name" value="ADH_SHORT"/>
    <property type="match status" value="1"/>
</dbReference>
<evidence type="ECO:0000313" key="3">
    <source>
        <dbReference type="EMBL" id="EST90283.1"/>
    </source>
</evidence>
<evidence type="ECO:0008006" key="5">
    <source>
        <dbReference type="Google" id="ProtNLM"/>
    </source>
</evidence>
<protein>
    <recommendedName>
        <fullName evidence="5">Dehydrogenase</fullName>
    </recommendedName>
</protein>
<dbReference type="PANTHER" id="PTHR48107">
    <property type="entry name" value="NADPH-DEPENDENT ALDEHYDE REDUCTASE-LIKE PROTEIN, CHLOROPLASTIC-RELATED"/>
    <property type="match status" value="1"/>
</dbReference>
<comment type="similarity">
    <text evidence="1">Belongs to the short-chain dehydrogenases/reductases (SDR) family.</text>
</comment>
<accession>V6QCH9</accession>
<dbReference type="Gene3D" id="3.40.50.720">
    <property type="entry name" value="NAD(P)-binding Rossmann-like Domain"/>
    <property type="match status" value="1"/>
</dbReference>
<keyword evidence="4" id="KW-1185">Reference proteome</keyword>
<evidence type="ECO:0000256" key="2">
    <source>
        <dbReference type="ARBA" id="ARBA00023002"/>
    </source>
</evidence>
<dbReference type="STRING" id="1408226.T233_00586"/>
<dbReference type="FunFam" id="3.40.50.720:FF:000097">
    <property type="entry name" value="SDR family oxidoreductase"/>
    <property type="match status" value="1"/>
</dbReference>
<dbReference type="RefSeq" id="WP_023605930.1">
    <property type="nucleotide sequence ID" value="NZ_AYSH01000008.1"/>
</dbReference>
<dbReference type="Pfam" id="PF13561">
    <property type="entry name" value="adh_short_C2"/>
    <property type="match status" value="1"/>
</dbReference>
<dbReference type="eggNOG" id="COG1028">
    <property type="taxonomic scope" value="Bacteria"/>
</dbReference>
<gene>
    <name evidence="3" type="ORF">T233_00586</name>
</gene>
<organism evidence="3 4">
    <name type="scientific">Vagococcus lutrae LBD1</name>
    <dbReference type="NCBI Taxonomy" id="1408226"/>
    <lineage>
        <taxon>Bacteria</taxon>
        <taxon>Bacillati</taxon>
        <taxon>Bacillota</taxon>
        <taxon>Bacilli</taxon>
        <taxon>Lactobacillales</taxon>
        <taxon>Enterococcaceae</taxon>
        <taxon>Vagococcus</taxon>
    </lineage>
</organism>
<dbReference type="GO" id="GO:0016614">
    <property type="term" value="F:oxidoreductase activity, acting on CH-OH group of donors"/>
    <property type="evidence" value="ECO:0007669"/>
    <property type="project" value="UniProtKB-ARBA"/>
</dbReference>
<dbReference type="EMBL" id="AYSH01000008">
    <property type="protein sequence ID" value="EST90283.1"/>
    <property type="molecule type" value="Genomic_DNA"/>
</dbReference>